<dbReference type="PANTHER" id="PTHR30483:SF6">
    <property type="entry name" value="PERIPLASMIC BINDING PROTEIN OF ABC TRANSPORTER FOR NATURAL AMINO ACIDS"/>
    <property type="match status" value="1"/>
</dbReference>
<keyword evidence="3" id="KW-0813">Transport</keyword>
<keyword evidence="3" id="KW-0029">Amino-acid transport</keyword>
<dbReference type="InterPro" id="IPR028082">
    <property type="entry name" value="Peripla_BP_I"/>
</dbReference>
<dbReference type="InterPro" id="IPR028081">
    <property type="entry name" value="Leu-bd"/>
</dbReference>
<dbReference type="InterPro" id="IPR051010">
    <property type="entry name" value="BCAA_transport"/>
</dbReference>
<gene>
    <name evidence="5" type="ORF">I5731_06160</name>
</gene>
<organism evidence="5 6">
    <name type="scientific">Methylobrevis albus</name>
    <dbReference type="NCBI Taxonomy" id="2793297"/>
    <lineage>
        <taxon>Bacteria</taxon>
        <taxon>Pseudomonadati</taxon>
        <taxon>Pseudomonadota</taxon>
        <taxon>Alphaproteobacteria</taxon>
        <taxon>Hyphomicrobiales</taxon>
        <taxon>Pleomorphomonadaceae</taxon>
        <taxon>Methylobrevis</taxon>
    </lineage>
</organism>
<keyword evidence="6" id="KW-1185">Reference proteome</keyword>
<dbReference type="EMBL" id="JADZLT010000043">
    <property type="protein sequence ID" value="MBH0237399.1"/>
    <property type="molecule type" value="Genomic_DNA"/>
</dbReference>
<name>A0A931MYW4_9HYPH</name>
<dbReference type="AlphaFoldDB" id="A0A931MYW4"/>
<sequence>MVDLDKAATAREAAAADARRTGGGIAGLTRRGALGVMAAGLAACVPNRGGSLPPLAPPPITSAPLPGPVTGSGETIGSGSVRIGLLIPRSAGGNAASIATALRNAGQMAFNDFAGADVTILVKDSGGTAEGAAAATQQAIAEGAELILGPFFAAEVRGAAPVALAANVPVIAFSSDPSVAGNGVYIMGFLIGDEVTQMVAQASAMGRRSVGALISDSAAGTLAEAALRQSAARYNVRIVQVERFSTQPADMQAKALALAGNRSQMDAVFMPDGIGIAPGLASALNTGGGTPLTLLGSGQWNDPALFNVPSLAGGLFPAPEIERFNAFTARYRQLYGAEPFAKATLGYDAVLLACGLVRQAGPRRFDRAVIANPQGFISSINGLFRFRPDGTNDRGLAIYEMTGTAPRLVQPAPRVFTGA</sequence>
<dbReference type="GO" id="GO:0006865">
    <property type="term" value="P:amino acid transport"/>
    <property type="evidence" value="ECO:0007669"/>
    <property type="project" value="UniProtKB-KW"/>
</dbReference>
<reference evidence="5" key="1">
    <citation type="submission" date="2020-12" db="EMBL/GenBank/DDBJ databases">
        <title>Methylobrevis albus sp. nov., isolated from fresh water lack sediment.</title>
        <authorList>
            <person name="Zou Q."/>
        </authorList>
    </citation>
    <scope>NUCLEOTIDE SEQUENCE</scope>
    <source>
        <strain evidence="5">L22</strain>
    </source>
</reference>
<comment type="caution">
    <text evidence="5">The sequence shown here is derived from an EMBL/GenBank/DDBJ whole genome shotgun (WGS) entry which is preliminary data.</text>
</comment>
<evidence type="ECO:0000259" key="4">
    <source>
        <dbReference type="Pfam" id="PF13458"/>
    </source>
</evidence>
<feature type="domain" description="Leucine-binding protein" evidence="4">
    <location>
        <begin position="80"/>
        <end position="402"/>
    </location>
</feature>
<proteinExistence type="inferred from homology"/>
<dbReference type="Proteomes" id="UP000631694">
    <property type="component" value="Unassembled WGS sequence"/>
</dbReference>
<evidence type="ECO:0000256" key="2">
    <source>
        <dbReference type="ARBA" id="ARBA00022729"/>
    </source>
</evidence>
<accession>A0A931MYW4</accession>
<dbReference type="CDD" id="cd06339">
    <property type="entry name" value="PBP1_YraM_LppC_lipoprotein-like"/>
    <property type="match status" value="1"/>
</dbReference>
<evidence type="ECO:0000256" key="3">
    <source>
        <dbReference type="ARBA" id="ARBA00022970"/>
    </source>
</evidence>
<evidence type="ECO:0000256" key="1">
    <source>
        <dbReference type="ARBA" id="ARBA00010062"/>
    </source>
</evidence>
<evidence type="ECO:0000313" key="5">
    <source>
        <dbReference type="EMBL" id="MBH0237399.1"/>
    </source>
</evidence>
<dbReference type="Gene3D" id="3.40.50.2300">
    <property type="match status" value="2"/>
</dbReference>
<evidence type="ECO:0000313" key="6">
    <source>
        <dbReference type="Proteomes" id="UP000631694"/>
    </source>
</evidence>
<dbReference type="RefSeq" id="WP_197310496.1">
    <property type="nucleotide sequence ID" value="NZ_JADZLT010000043.1"/>
</dbReference>
<dbReference type="PANTHER" id="PTHR30483">
    <property type="entry name" value="LEUCINE-SPECIFIC-BINDING PROTEIN"/>
    <property type="match status" value="1"/>
</dbReference>
<comment type="similarity">
    <text evidence="1">Belongs to the leucine-binding protein family.</text>
</comment>
<keyword evidence="2" id="KW-0732">Signal</keyword>
<dbReference type="SUPFAM" id="SSF53822">
    <property type="entry name" value="Periplasmic binding protein-like I"/>
    <property type="match status" value="1"/>
</dbReference>
<dbReference type="Pfam" id="PF13458">
    <property type="entry name" value="Peripla_BP_6"/>
    <property type="match status" value="1"/>
</dbReference>
<protein>
    <submittedName>
        <fullName evidence="5">Penicillin-binding protein activator</fullName>
    </submittedName>
</protein>